<sequence>MHFITLTTAVLVASSSALPGPDLKWKQSLSPRGFNGFGIASLIDAVWDYLKPNNAYVCHFILVCIDLIPTEAKRIPFVIQIDGWGKVLPDWNVCYLNGRQFFTDSHIGDFSIEFTQVGGINGNTEDGLHHPQLRLANINNWDVIDVQTISDGALGNDGGGSPCTWVEGAQSGTVLGWQCGVPFTGDDNGFGLDSNTILHTTGYKPGWCTYHVQQYKHNENGFGNTYGFTVIIYVADKAPIGQISKQAVPDDGSNTLNMDSNLPYVLEIHAPGPDDAAVTFNYGADAWSSDDSSHCTLGAYDSGSRNGDCGFTCN</sequence>
<name>A0A8H3IHL8_9LECA</name>
<feature type="signal peptide" evidence="1">
    <location>
        <begin position="1"/>
        <end position="17"/>
    </location>
</feature>
<dbReference type="Proteomes" id="UP000664521">
    <property type="component" value="Unassembled WGS sequence"/>
</dbReference>
<dbReference type="OrthoDB" id="2119228at2759"/>
<accession>A0A8H3IHL8</accession>
<dbReference type="AlphaFoldDB" id="A0A8H3IHL8"/>
<evidence type="ECO:0000256" key="1">
    <source>
        <dbReference type="SAM" id="SignalP"/>
    </source>
</evidence>
<gene>
    <name evidence="2" type="ORF">HETSPECPRED_002700</name>
</gene>
<comment type="caution">
    <text evidence="2">The sequence shown here is derived from an EMBL/GenBank/DDBJ whole genome shotgun (WGS) entry which is preliminary data.</text>
</comment>
<dbReference type="EMBL" id="CAJPDS010000017">
    <property type="protein sequence ID" value="CAF9915980.1"/>
    <property type="molecule type" value="Genomic_DNA"/>
</dbReference>
<organism evidence="2 3">
    <name type="scientific">Heterodermia speciosa</name>
    <dbReference type="NCBI Taxonomy" id="116794"/>
    <lineage>
        <taxon>Eukaryota</taxon>
        <taxon>Fungi</taxon>
        <taxon>Dikarya</taxon>
        <taxon>Ascomycota</taxon>
        <taxon>Pezizomycotina</taxon>
        <taxon>Lecanoromycetes</taxon>
        <taxon>OSLEUM clade</taxon>
        <taxon>Lecanoromycetidae</taxon>
        <taxon>Caliciales</taxon>
        <taxon>Physciaceae</taxon>
        <taxon>Heterodermia</taxon>
    </lineage>
</organism>
<protein>
    <submittedName>
        <fullName evidence="2">Uncharacterized protein</fullName>
    </submittedName>
</protein>
<feature type="chain" id="PRO_5034832644" evidence="1">
    <location>
        <begin position="18"/>
        <end position="314"/>
    </location>
</feature>
<evidence type="ECO:0000313" key="3">
    <source>
        <dbReference type="Proteomes" id="UP000664521"/>
    </source>
</evidence>
<keyword evidence="3" id="KW-1185">Reference proteome</keyword>
<keyword evidence="1" id="KW-0732">Signal</keyword>
<reference evidence="2" key="1">
    <citation type="submission" date="2021-03" db="EMBL/GenBank/DDBJ databases">
        <authorList>
            <person name="Tagirdzhanova G."/>
        </authorList>
    </citation>
    <scope>NUCLEOTIDE SEQUENCE</scope>
</reference>
<proteinExistence type="predicted"/>
<evidence type="ECO:0000313" key="2">
    <source>
        <dbReference type="EMBL" id="CAF9915980.1"/>
    </source>
</evidence>